<feature type="region of interest" description="Disordered" evidence="1">
    <location>
        <begin position="37"/>
        <end position="129"/>
    </location>
</feature>
<organism evidence="3 4">
    <name type="scientific">Candidatus Enterococcus courvalinii</name>
    <dbReference type="NCBI Taxonomy" id="2815329"/>
    <lineage>
        <taxon>Bacteria</taxon>
        <taxon>Bacillati</taxon>
        <taxon>Bacillota</taxon>
        <taxon>Bacilli</taxon>
        <taxon>Lactobacillales</taxon>
        <taxon>Enterococcaceae</taxon>
        <taxon>Enterococcus</taxon>
    </lineage>
</organism>
<feature type="signal peptide" evidence="2">
    <location>
        <begin position="1"/>
        <end position="22"/>
    </location>
</feature>
<dbReference type="RefSeq" id="WP_206897824.1">
    <property type="nucleotide sequence ID" value="NZ_JAFLWI010000002.1"/>
</dbReference>
<evidence type="ECO:0000313" key="4">
    <source>
        <dbReference type="Proteomes" id="UP000664832"/>
    </source>
</evidence>
<dbReference type="Proteomes" id="UP000664832">
    <property type="component" value="Unassembled WGS sequence"/>
</dbReference>
<keyword evidence="2" id="KW-0732">Signal</keyword>
<evidence type="ECO:0000256" key="1">
    <source>
        <dbReference type="SAM" id="MobiDB-lite"/>
    </source>
</evidence>
<name>A0ABS3HYQ7_9ENTE</name>
<comment type="caution">
    <text evidence="3">The sequence shown here is derived from an EMBL/GenBank/DDBJ whole genome shotgun (WGS) entry which is preliminary data.</text>
</comment>
<feature type="compositionally biased region" description="Polar residues" evidence="1">
    <location>
        <begin position="37"/>
        <end position="50"/>
    </location>
</feature>
<feature type="chain" id="PRO_5046071069" evidence="2">
    <location>
        <begin position="23"/>
        <end position="1952"/>
    </location>
</feature>
<evidence type="ECO:0000256" key="2">
    <source>
        <dbReference type="SAM" id="SignalP"/>
    </source>
</evidence>
<protein>
    <submittedName>
        <fullName evidence="3">Uncharacterized protein</fullName>
    </submittedName>
</protein>
<accession>A0ABS3HYQ7</accession>
<proteinExistence type="predicted"/>
<feature type="compositionally biased region" description="Low complexity" evidence="1">
    <location>
        <begin position="114"/>
        <end position="125"/>
    </location>
</feature>
<feature type="compositionally biased region" description="Polar residues" evidence="1">
    <location>
        <begin position="64"/>
        <end position="100"/>
    </location>
</feature>
<gene>
    <name evidence="3" type="ORF">JZO71_01450</name>
</gene>
<reference evidence="3 4" key="1">
    <citation type="submission" date="2021-03" db="EMBL/GenBank/DDBJ databases">
        <title>Enterococcal diversity collection.</title>
        <authorList>
            <person name="Gilmore M.S."/>
            <person name="Schwartzman J."/>
            <person name="Van Tyne D."/>
            <person name="Martin M."/>
            <person name="Earl A.M."/>
            <person name="Manson A.L."/>
            <person name="Straub T."/>
            <person name="Salamzade R."/>
            <person name="Saavedra J."/>
            <person name="Lebreton F."/>
            <person name="Prichula J."/>
            <person name="Schaufler K."/>
            <person name="Gaca A."/>
            <person name="Sgardioli B."/>
            <person name="Wagenaar J."/>
            <person name="Strong T."/>
        </authorList>
    </citation>
    <scope>NUCLEOTIDE SEQUENCE [LARGE SCALE GENOMIC DNA]</scope>
    <source>
        <strain evidence="3 4">MSG2901</strain>
    </source>
</reference>
<keyword evidence="4" id="KW-1185">Reference proteome</keyword>
<sequence>MKKKFKFIVCLTLALMFSSEIAQTCSAGQQVVWAQEESTSNSELTIQSKESIFDTEVSDKQESIENTSENDSSSQNTVASSTEIQDTYGSGIDNSSTSKNQIDEVSPTQVTEITNNSQASTSTSTQDKEIPTPLAYENDTQAKAAAAAITAYKKKIAEAYSNAQSKTLGNYKGASVSSNLTIAKNAAPSTEAINGSYKWVYTSKITITMFDYSGSVGDNSFSTSVSNTSTNNVLTIDISRDRANHEVAQLNKQIPLSYTIELIETEWAKNPITGNWDETREKKFTNNVGGAYTGTFKYSNVDGDGIPSNFQKEYAVWRQKAATSLVQSSGAAIASAYEKLGSAVGDTTTFTVPLQTEATTSGSTANIFKGRYIADASKFSLVLSNDLASCFSITKTGNTSDTMTFSMKRLKKEDPTGSPSISLSVSHDKSGQTITVSSFKYALPMEAANIKTDKVSTSIGIDNRTITATPIEQDILIGTQEEDLPAASDMITDVRLNDGVTVNPSGYTAEIISVPTFDTLEVTDTIEVKLTRRKTGVSTTIKVPVKMKWNGTIQLKGNGDRSAGAYTLHKVNGKYFIRASYGFAASKSELIHSYYNSTYYSLEVLTGDGRLDNLAVDYTYNVKGTSKVPDVIKAFGTGGEYEVQLGDIVKIFHEEPKNRHKYVDDTQKEITPPLGDDQTVYYLVTADGFVPYRLNALSANEMSITTATSDKELDELIDEMINFNGYTGNGLSVSKITKYPDRSTAGKTTGTVEVKETIDGVTHTFEYEVPFIVDQEWEIQADVIEQEVLLGTKTDELPDVNKMFENVTLNDPDQTPVNPDGYTAEILSVPTFDNMEVTDTIEVKLTRRKTGLSTTLHVPVKMKWNGTIQLKGNGDRSAGAYTLHNVNGKYFIRTSYGFKVNDSYAIHDYYPGTYYSLELLTGDGLLDNLAVDYTYNVKGTSKVPDVINNFGTGGEYEVQLGDIVKIFHEEPKNRHKYVDDTQKEITPPLGDDQTVYYLVTADGFVPYHLNVLSANKMTVDILTTEKELDQLANEMIDFKGYTANDLKISKITTYPDCSAVGEATGKVLVEETIAGVTHTTEYSVPFTIVDQRKVQADPIPQDILIGTKESELPDVSDMFENVTLDDGTAINPDGYTAKITSVPSFDSLAETDTIQVELTRRKNGSTTIIEVPVNMKWNGTIQLKGLSDKTAGAYTLHHVSSKYVIRSSFGVSKELNKDMQVHSSYDSTYYTLSVLSGTGQLDKLSVDYMYDVKGTDKVSDVINNFGTGGEYEVQLGDIVKIFHEEPKNRHKYVDDTQKEITPPLGDDQTVYYLVTADGFVPYHLNVLSSNDMTIAAATTDKELDALTNEMINFKGYNENNLKVAKITEYPDRSAAGKTSGKVLVEETINGETHNLEYEVAFTVVDNLSATGKQMADLPLGITISSKPSDYVTVATTPEDEAKLTFEWVDTPIETTVIGKHQATVRITSQTFNQTIDVPIDYTVIYGKTIVLGDTPMVGFSLFDNSGTPRLVSTGLDLTPNVNLALRPQTSIYRQSTSNKIFNFTTQTVYQRPSAWANGWNESLALSTTDLTYGDVLAIQTFHQAYPGTSLNGSQTYVARNETLVKEAEGFMEAMYELTPAGYNLLSVNRLTPTLQEIEKGTTKEELAKRVEDFLSVENHPELKVKEFESYPDTSKTGLTEATIRVTETLSSGNTFDYDYVVKFNVIDPKLVLTSDLKVANLSRNEEETNVGDELLYVYTLTNSSPLGKLKSGSLSIELPKELNPVGTFKQDVTVPQLGIGETFTYQVKVKVTEQAINQNPVVRVTGKATNESDIEQDIPEAKIEVPGGVVGKIDTSEINITIPSKMNFGADEDTIISPVYKIENNSQVPVEVKVDQFDADVNLKGKDLVLNLVSDDKNVVLFKDDKGLHQAESLGILNYNEVEIIEFSGSVKSQKEVSKSSSIMRFRFKPTP</sequence>
<evidence type="ECO:0000313" key="3">
    <source>
        <dbReference type="EMBL" id="MBO0480988.1"/>
    </source>
</evidence>
<dbReference type="EMBL" id="JAFLWI010000002">
    <property type="protein sequence ID" value="MBO0480988.1"/>
    <property type="molecule type" value="Genomic_DNA"/>
</dbReference>